<dbReference type="SUPFAM" id="SSF52833">
    <property type="entry name" value="Thioredoxin-like"/>
    <property type="match status" value="1"/>
</dbReference>
<dbReference type="InterPro" id="IPR004045">
    <property type="entry name" value="Glutathione_S-Trfase_N"/>
</dbReference>
<comment type="similarity">
    <text evidence="1 2">Belongs to the GST superfamily.</text>
</comment>
<sequence>MADYLYIDETPKEIKEAKGLHLITQNTPNGQATQILLEELADTYGLEWGTTLINIMTNEQKKEWFLRLNANGRIPVLVDNSKNPPFPVIETSAQLLYLLKFYDKDDKFGFKDEFERNEALQWLFFWHGGGAPYQGQVNHFTRAAPEKIPYAINRYKNETLRVYGVLEIQLSGIYTGGEPRDYLAGKSKGKYSIADIKAWCWVKGWERTGFTAEEMKPFPHLLKWIDRIAARPAVQRGIGEKYTQQ</sequence>
<dbReference type="Pfam" id="PF02798">
    <property type="entry name" value="GST_N"/>
    <property type="match status" value="1"/>
</dbReference>
<dbReference type="SFLD" id="SFLDS00019">
    <property type="entry name" value="Glutathione_Transferase_(cytos"/>
    <property type="match status" value="1"/>
</dbReference>
<proteinExistence type="evidence at transcript level"/>
<feature type="domain" description="GST N-terminal" evidence="3">
    <location>
        <begin position="17"/>
        <end position="106"/>
    </location>
</feature>
<protein>
    <submittedName>
        <fullName evidence="5">Ure2p1</fullName>
        <ecNumber evidence="5">2.5.1.18</ecNumber>
    </submittedName>
</protein>
<evidence type="ECO:0000256" key="2">
    <source>
        <dbReference type="RuleBase" id="RU003494"/>
    </source>
</evidence>
<dbReference type="InterPro" id="IPR040079">
    <property type="entry name" value="Glutathione_S-Trfase"/>
</dbReference>
<dbReference type="SUPFAM" id="SSF47616">
    <property type="entry name" value="GST C-terminal domain-like"/>
    <property type="match status" value="1"/>
</dbReference>
<dbReference type="Gene3D" id="3.40.30.10">
    <property type="entry name" value="Glutaredoxin"/>
    <property type="match status" value="1"/>
</dbReference>
<reference evidence="5" key="1">
    <citation type="submission" date="2014-05" db="EMBL/GenBank/DDBJ databases">
        <title>Diverse strategies conferring extreme cadmium (Cd) tolerance in the dark septate endophyte (DSE), Exophiala pisciphila: evidence from RNA-seq data.</title>
        <authorList>
            <person name="Zhao D."/>
        </authorList>
    </citation>
    <scope>NUCLEOTIDE SEQUENCE</scope>
    <source>
        <strain evidence="5">H93</strain>
    </source>
</reference>
<dbReference type="AlphaFoldDB" id="A0A077D481"/>
<evidence type="ECO:0000259" key="3">
    <source>
        <dbReference type="PROSITE" id="PS50404"/>
    </source>
</evidence>
<evidence type="ECO:0000313" key="5">
    <source>
        <dbReference type="EMBL" id="AIL25473.1"/>
    </source>
</evidence>
<dbReference type="InterPro" id="IPR036282">
    <property type="entry name" value="Glutathione-S-Trfase_C_sf"/>
</dbReference>
<evidence type="ECO:0000256" key="1">
    <source>
        <dbReference type="ARBA" id="ARBA00007409"/>
    </source>
</evidence>
<dbReference type="Gene3D" id="1.20.1050.10">
    <property type="match status" value="1"/>
</dbReference>
<dbReference type="InterPro" id="IPR010987">
    <property type="entry name" value="Glutathione-S-Trfase_C-like"/>
</dbReference>
<dbReference type="PANTHER" id="PTHR44051:SF8">
    <property type="entry name" value="GLUTATHIONE S-TRANSFERASE GSTA"/>
    <property type="match status" value="1"/>
</dbReference>
<dbReference type="EC" id="2.5.1.18" evidence="5"/>
<evidence type="ECO:0000259" key="4">
    <source>
        <dbReference type="PROSITE" id="PS50405"/>
    </source>
</evidence>
<dbReference type="GO" id="GO:0004364">
    <property type="term" value="F:glutathione transferase activity"/>
    <property type="evidence" value="ECO:0007669"/>
    <property type="project" value="UniProtKB-EC"/>
</dbReference>
<organism evidence="5">
    <name type="scientific">Exophiala pisciphila</name>
    <dbReference type="NCBI Taxonomy" id="86051"/>
    <lineage>
        <taxon>Eukaryota</taxon>
        <taxon>Fungi</taxon>
        <taxon>Dikarya</taxon>
        <taxon>Ascomycota</taxon>
        <taxon>Pezizomycotina</taxon>
        <taxon>Eurotiomycetes</taxon>
        <taxon>Chaetothyriomycetidae</taxon>
        <taxon>Chaetothyriales</taxon>
        <taxon>Herpotrichiellaceae</taxon>
        <taxon>Exophiala</taxon>
    </lineage>
</organism>
<feature type="domain" description="GST C-terminal" evidence="4">
    <location>
        <begin position="112"/>
        <end position="245"/>
    </location>
</feature>
<dbReference type="SFLD" id="SFLDG00358">
    <property type="entry name" value="Main_(cytGST)"/>
    <property type="match status" value="1"/>
</dbReference>
<keyword evidence="5" id="KW-0808">Transferase</keyword>
<dbReference type="InterPro" id="IPR036249">
    <property type="entry name" value="Thioredoxin-like_sf"/>
</dbReference>
<dbReference type="PANTHER" id="PTHR44051">
    <property type="entry name" value="GLUTATHIONE S-TRANSFERASE-RELATED"/>
    <property type="match status" value="1"/>
</dbReference>
<reference evidence="5" key="2">
    <citation type="journal article" date="2015" name="PLoS ONE">
        <title>Identification of Glutathione S-Transferase (GST) Genes from a Dark Septate Endophytic Fungus (Exophiala pisciphila) and Their Expression Patterns under Varied Metals Stress.</title>
        <authorList>
            <person name="Shen M."/>
            <person name="Zhao D.K."/>
            <person name="Qiao Q."/>
            <person name="Liu L."/>
            <person name="Wang J.L."/>
            <person name="Cao G.H."/>
            <person name="Li T."/>
            <person name="Zhao Z.W."/>
        </authorList>
    </citation>
    <scope>NUCLEOTIDE SEQUENCE</scope>
    <source>
        <strain evidence="5">H93</strain>
    </source>
</reference>
<name>A0A077D481_9EURO</name>
<dbReference type="PROSITE" id="PS50404">
    <property type="entry name" value="GST_NTER"/>
    <property type="match status" value="1"/>
</dbReference>
<accession>A0A077D481</accession>
<dbReference type="InterPro" id="IPR004046">
    <property type="entry name" value="GST_C"/>
</dbReference>
<dbReference type="PROSITE" id="PS50405">
    <property type="entry name" value="GST_CTER"/>
    <property type="match status" value="1"/>
</dbReference>
<dbReference type="EMBL" id="KJ862273">
    <property type="protein sequence ID" value="AIL25473.1"/>
    <property type="molecule type" value="mRNA"/>
</dbReference>
<dbReference type="Pfam" id="PF00043">
    <property type="entry name" value="GST_C"/>
    <property type="match status" value="1"/>
</dbReference>